<dbReference type="Proteomes" id="UP000642070">
    <property type="component" value="Unassembled WGS sequence"/>
</dbReference>
<comment type="caution">
    <text evidence="3">The sequence shown here is derived from an EMBL/GenBank/DDBJ whole genome shotgun (WGS) entry which is preliminary data.</text>
</comment>
<feature type="compositionally biased region" description="Low complexity" evidence="1">
    <location>
        <begin position="181"/>
        <end position="193"/>
    </location>
</feature>
<evidence type="ECO:0000313" key="4">
    <source>
        <dbReference type="Proteomes" id="UP000642070"/>
    </source>
</evidence>
<feature type="compositionally biased region" description="Basic and acidic residues" evidence="1">
    <location>
        <begin position="276"/>
        <end position="294"/>
    </location>
</feature>
<name>A0A917U4E0_9ACTN</name>
<dbReference type="SMART" id="SM00458">
    <property type="entry name" value="RICIN"/>
    <property type="match status" value="1"/>
</dbReference>
<dbReference type="InterPro" id="IPR035992">
    <property type="entry name" value="Ricin_B-like_lectins"/>
</dbReference>
<reference evidence="3" key="1">
    <citation type="journal article" date="2014" name="Int. J. Syst. Evol. Microbiol.">
        <title>Complete genome sequence of Corynebacterium casei LMG S-19264T (=DSM 44701T), isolated from a smear-ripened cheese.</title>
        <authorList>
            <consortium name="US DOE Joint Genome Institute (JGI-PGF)"/>
            <person name="Walter F."/>
            <person name="Albersmeier A."/>
            <person name="Kalinowski J."/>
            <person name="Ruckert C."/>
        </authorList>
    </citation>
    <scope>NUCLEOTIDE SEQUENCE</scope>
    <source>
        <strain evidence="3">JCM 19831</strain>
    </source>
</reference>
<evidence type="ECO:0000313" key="3">
    <source>
        <dbReference type="EMBL" id="GGM54185.1"/>
    </source>
</evidence>
<feature type="compositionally biased region" description="Basic and acidic residues" evidence="1">
    <location>
        <begin position="71"/>
        <end position="81"/>
    </location>
</feature>
<dbReference type="Pfam" id="PF00652">
    <property type="entry name" value="Ricin_B_lectin"/>
    <property type="match status" value="1"/>
</dbReference>
<feature type="compositionally biased region" description="Basic residues" evidence="1">
    <location>
        <begin position="295"/>
        <end position="313"/>
    </location>
</feature>
<accession>A0A917U4E0</accession>
<proteinExistence type="predicted"/>
<dbReference type="PROSITE" id="PS50231">
    <property type="entry name" value="RICIN_B_LECTIN"/>
    <property type="match status" value="1"/>
</dbReference>
<dbReference type="RefSeq" id="WP_190253786.1">
    <property type="nucleotide sequence ID" value="NZ_BMPI01000036.1"/>
</dbReference>
<feature type="region of interest" description="Disordered" evidence="1">
    <location>
        <begin position="367"/>
        <end position="424"/>
    </location>
</feature>
<evidence type="ECO:0000256" key="1">
    <source>
        <dbReference type="SAM" id="MobiDB-lite"/>
    </source>
</evidence>
<feature type="compositionally biased region" description="Basic and acidic residues" evidence="1">
    <location>
        <begin position="232"/>
        <end position="251"/>
    </location>
</feature>
<reference evidence="3" key="2">
    <citation type="submission" date="2020-09" db="EMBL/GenBank/DDBJ databases">
        <authorList>
            <person name="Sun Q."/>
            <person name="Ohkuma M."/>
        </authorList>
    </citation>
    <scope>NUCLEOTIDE SEQUENCE</scope>
    <source>
        <strain evidence="3">JCM 19831</strain>
    </source>
</reference>
<sequence length="530" mass="54898">MTAYDTMDARPIPLDPRREPVLVRPYVSALDDPPPMDRTDWPVGGKVQRKPGATIPAELRGRSAKGGQPAREGRPRTRHDWFGATAAPARTAGDDEPARVVPLARGADVPQARVAEDAVQPRGGHRDAEWAQDAAQARGGQPRVAAGGGARAVRPSTPFGTPAEPDSVARVAEDMPEPRSARPARPSRAAATGGDRRTGQARAAQRGAARAVPPDHHTGSPEPVTHRQTITRAERRAAERAAARGEKRVLSRSEAQAAARGEKRVVTRSDPQAVTRGEKRVLTRSEARAMARSEQRRRRARRGTHGDYRRRHSGGAASGRAGGRRRGPALGWGVLALTVGTTGLVLGVHEQAAMPMPTAVALTSPQPVRAHTATAPAPADGEQGARAAAAGRTRAPHTPGSTTGAPAGSTAPGRAPLPPSTGPIVSHDGKCLDGAALLLANCDDSDTQVWTAAGDGTLRLAGQCLQAGGAALVIQPCDGSAGQSWGRIAQPGDAAEVASVASGLCLDPGLGTVPGLANCDGTADQRWQLP</sequence>
<feature type="compositionally biased region" description="Low complexity" evidence="1">
    <location>
        <begin position="377"/>
        <end position="393"/>
    </location>
</feature>
<organism evidence="3 4">
    <name type="scientific">Dactylosporangium sucinum</name>
    <dbReference type="NCBI Taxonomy" id="1424081"/>
    <lineage>
        <taxon>Bacteria</taxon>
        <taxon>Bacillati</taxon>
        <taxon>Actinomycetota</taxon>
        <taxon>Actinomycetes</taxon>
        <taxon>Micromonosporales</taxon>
        <taxon>Micromonosporaceae</taxon>
        <taxon>Dactylosporangium</taxon>
    </lineage>
</organism>
<feature type="compositionally biased region" description="Low complexity" evidence="1">
    <location>
        <begin position="134"/>
        <end position="155"/>
    </location>
</feature>
<feature type="compositionally biased region" description="Basic and acidic residues" evidence="1">
    <location>
        <begin position="171"/>
        <end position="180"/>
    </location>
</feature>
<dbReference type="InterPro" id="IPR000772">
    <property type="entry name" value="Ricin_B_lectin"/>
</dbReference>
<gene>
    <name evidence="3" type="ORF">GCM10007977_064760</name>
</gene>
<feature type="domain" description="Ricin B lectin" evidence="2">
    <location>
        <begin position="419"/>
        <end position="530"/>
    </location>
</feature>
<dbReference type="Gene3D" id="2.80.10.50">
    <property type="match status" value="1"/>
</dbReference>
<feature type="compositionally biased region" description="Low complexity" evidence="1">
    <location>
        <begin position="200"/>
        <end position="211"/>
    </location>
</feature>
<feature type="region of interest" description="Disordered" evidence="1">
    <location>
        <begin position="25"/>
        <end position="326"/>
    </location>
</feature>
<dbReference type="AlphaFoldDB" id="A0A917U4E0"/>
<evidence type="ECO:0000259" key="2">
    <source>
        <dbReference type="SMART" id="SM00458"/>
    </source>
</evidence>
<dbReference type="SUPFAM" id="SSF50370">
    <property type="entry name" value="Ricin B-like lectins"/>
    <property type="match status" value="1"/>
</dbReference>
<keyword evidence="4" id="KW-1185">Reference proteome</keyword>
<dbReference type="CDD" id="cd00161">
    <property type="entry name" value="beta-trefoil_Ricin-like"/>
    <property type="match status" value="1"/>
</dbReference>
<dbReference type="EMBL" id="BMPI01000036">
    <property type="protein sequence ID" value="GGM54185.1"/>
    <property type="molecule type" value="Genomic_DNA"/>
</dbReference>
<protein>
    <recommendedName>
        <fullName evidence="2">Ricin B lectin domain-containing protein</fullName>
    </recommendedName>
</protein>